<organism evidence="2 3">
    <name type="scientific">Linnemannia gamsii</name>
    <dbReference type="NCBI Taxonomy" id="64522"/>
    <lineage>
        <taxon>Eukaryota</taxon>
        <taxon>Fungi</taxon>
        <taxon>Fungi incertae sedis</taxon>
        <taxon>Mucoromycota</taxon>
        <taxon>Mortierellomycotina</taxon>
        <taxon>Mortierellomycetes</taxon>
        <taxon>Mortierellales</taxon>
        <taxon>Mortierellaceae</taxon>
        <taxon>Linnemannia</taxon>
    </lineage>
</organism>
<feature type="non-terminal residue" evidence="2">
    <location>
        <position position="242"/>
    </location>
</feature>
<evidence type="ECO:0000313" key="3">
    <source>
        <dbReference type="Proteomes" id="UP001194696"/>
    </source>
</evidence>
<feature type="compositionally biased region" description="Low complexity" evidence="1">
    <location>
        <begin position="94"/>
        <end position="112"/>
    </location>
</feature>
<keyword evidence="3" id="KW-1185">Reference proteome</keyword>
<evidence type="ECO:0000313" key="2">
    <source>
        <dbReference type="EMBL" id="KAG0283567.1"/>
    </source>
</evidence>
<protein>
    <submittedName>
        <fullName evidence="2">Uncharacterized protein</fullName>
    </submittedName>
</protein>
<comment type="caution">
    <text evidence="2">The sequence shown here is derived from an EMBL/GenBank/DDBJ whole genome shotgun (WGS) entry which is preliminary data.</text>
</comment>
<dbReference type="Proteomes" id="UP001194696">
    <property type="component" value="Unassembled WGS sequence"/>
</dbReference>
<evidence type="ECO:0000256" key="1">
    <source>
        <dbReference type="SAM" id="MobiDB-lite"/>
    </source>
</evidence>
<gene>
    <name evidence="2" type="ORF">BGZ96_012040</name>
</gene>
<sequence>MGSDNHSFLAGLDNPQGGTSISSSLIPISPDSDYDDDMDRDVAMDQSPSAPSLAQPHRAHTHAHTHAHGHSHTHGRRFPGPEIFAQIMMSLHESAATASTTPSAPTATPATSEDATGSTLDTTGAPRRPTPTPLGRTRLRSSSMRGLFGYQPTTNELAEEEQPADPETGAAGIAGTETETEAPRAEIPGDRFAHQIPLFLQLLAEISRMSRNPNEADQGPTEGADGPVDSPTATGTDGGHQH</sequence>
<name>A0ABQ7JRF8_9FUNG</name>
<feature type="region of interest" description="Disordered" evidence="1">
    <location>
        <begin position="209"/>
        <end position="242"/>
    </location>
</feature>
<feature type="compositionally biased region" description="Low complexity" evidence="1">
    <location>
        <begin position="20"/>
        <end position="31"/>
    </location>
</feature>
<proteinExistence type="predicted"/>
<dbReference type="EMBL" id="JAAAIM010000885">
    <property type="protein sequence ID" value="KAG0283567.1"/>
    <property type="molecule type" value="Genomic_DNA"/>
</dbReference>
<feature type="compositionally biased region" description="Basic residues" evidence="1">
    <location>
        <begin position="57"/>
        <end position="77"/>
    </location>
</feature>
<reference evidence="2 3" key="1">
    <citation type="journal article" date="2020" name="Fungal Divers.">
        <title>Resolving the Mortierellaceae phylogeny through synthesis of multi-gene phylogenetics and phylogenomics.</title>
        <authorList>
            <person name="Vandepol N."/>
            <person name="Liber J."/>
            <person name="Desiro A."/>
            <person name="Na H."/>
            <person name="Kennedy M."/>
            <person name="Barry K."/>
            <person name="Grigoriev I.V."/>
            <person name="Miller A.N."/>
            <person name="O'Donnell K."/>
            <person name="Stajich J.E."/>
            <person name="Bonito G."/>
        </authorList>
    </citation>
    <scope>NUCLEOTIDE SEQUENCE [LARGE SCALE GENOMIC DNA]</scope>
    <source>
        <strain evidence="2 3">AD045</strain>
    </source>
</reference>
<feature type="region of interest" description="Disordered" evidence="1">
    <location>
        <begin position="94"/>
        <end position="143"/>
    </location>
</feature>
<feature type="region of interest" description="Disordered" evidence="1">
    <location>
        <begin position="155"/>
        <end position="182"/>
    </location>
</feature>
<feature type="region of interest" description="Disordered" evidence="1">
    <location>
        <begin position="1"/>
        <end position="79"/>
    </location>
</feature>
<accession>A0ABQ7JRF8</accession>